<evidence type="ECO:0000313" key="2">
    <source>
        <dbReference type="EnsemblPlants" id="Pp3c4_14730V3.1"/>
    </source>
</evidence>
<name>A0A2K1KNG1_PHYPA</name>
<gene>
    <name evidence="1" type="ORF">PHYPA_006220</name>
</gene>
<accession>A0A2K1KNG1</accession>
<dbReference type="Gramene" id="Pp3c4_14730V3.1">
    <property type="protein sequence ID" value="Pp3c4_14730V3.1"/>
    <property type="gene ID" value="Pp3c4_14730"/>
</dbReference>
<dbReference type="AlphaFoldDB" id="A0A2K1KNG1"/>
<dbReference type="EMBL" id="ABEU02000004">
    <property type="protein sequence ID" value="PNR55323.1"/>
    <property type="molecule type" value="Genomic_DNA"/>
</dbReference>
<keyword evidence="3" id="KW-1185">Reference proteome</keyword>
<organism evidence="1">
    <name type="scientific">Physcomitrium patens</name>
    <name type="common">Spreading-leaved earth moss</name>
    <name type="synonym">Physcomitrella patens</name>
    <dbReference type="NCBI Taxonomy" id="3218"/>
    <lineage>
        <taxon>Eukaryota</taxon>
        <taxon>Viridiplantae</taxon>
        <taxon>Streptophyta</taxon>
        <taxon>Embryophyta</taxon>
        <taxon>Bryophyta</taxon>
        <taxon>Bryophytina</taxon>
        <taxon>Bryopsida</taxon>
        <taxon>Funariidae</taxon>
        <taxon>Funariales</taxon>
        <taxon>Funariaceae</taxon>
        <taxon>Physcomitrium</taxon>
    </lineage>
</organism>
<evidence type="ECO:0000313" key="3">
    <source>
        <dbReference type="Proteomes" id="UP000006727"/>
    </source>
</evidence>
<reference evidence="1 3" key="2">
    <citation type="journal article" date="2018" name="Plant J.">
        <title>The Physcomitrella patens chromosome-scale assembly reveals moss genome structure and evolution.</title>
        <authorList>
            <person name="Lang D."/>
            <person name="Ullrich K.K."/>
            <person name="Murat F."/>
            <person name="Fuchs J."/>
            <person name="Jenkins J."/>
            <person name="Haas F.B."/>
            <person name="Piednoel M."/>
            <person name="Gundlach H."/>
            <person name="Van Bel M."/>
            <person name="Meyberg R."/>
            <person name="Vives C."/>
            <person name="Morata J."/>
            <person name="Symeonidi A."/>
            <person name="Hiss M."/>
            <person name="Muchero W."/>
            <person name="Kamisugi Y."/>
            <person name="Saleh O."/>
            <person name="Blanc G."/>
            <person name="Decker E.L."/>
            <person name="van Gessel N."/>
            <person name="Grimwood J."/>
            <person name="Hayes R.D."/>
            <person name="Graham S.W."/>
            <person name="Gunter L.E."/>
            <person name="McDaniel S.F."/>
            <person name="Hoernstein S.N.W."/>
            <person name="Larsson A."/>
            <person name="Li F.W."/>
            <person name="Perroud P.F."/>
            <person name="Phillips J."/>
            <person name="Ranjan P."/>
            <person name="Rokshar D.S."/>
            <person name="Rothfels C.J."/>
            <person name="Schneider L."/>
            <person name="Shu S."/>
            <person name="Stevenson D.W."/>
            <person name="Thummler F."/>
            <person name="Tillich M."/>
            <person name="Villarreal Aguilar J.C."/>
            <person name="Widiez T."/>
            <person name="Wong G.K."/>
            <person name="Wymore A."/>
            <person name="Zhang Y."/>
            <person name="Zimmer A.D."/>
            <person name="Quatrano R.S."/>
            <person name="Mayer K.F.X."/>
            <person name="Goodstein D."/>
            <person name="Casacuberta J.M."/>
            <person name="Vandepoele K."/>
            <person name="Reski R."/>
            <person name="Cuming A.C."/>
            <person name="Tuskan G.A."/>
            <person name="Maumus F."/>
            <person name="Salse J."/>
            <person name="Schmutz J."/>
            <person name="Rensing S.A."/>
        </authorList>
    </citation>
    <scope>NUCLEOTIDE SEQUENCE [LARGE SCALE GENOMIC DNA]</scope>
    <source>
        <strain evidence="2 3">cv. Gransden 2004</strain>
    </source>
</reference>
<dbReference type="Proteomes" id="UP000006727">
    <property type="component" value="Chromosome 4"/>
</dbReference>
<reference evidence="1 3" key="1">
    <citation type="journal article" date="2008" name="Science">
        <title>The Physcomitrella genome reveals evolutionary insights into the conquest of land by plants.</title>
        <authorList>
            <person name="Rensing S."/>
            <person name="Lang D."/>
            <person name="Zimmer A."/>
            <person name="Terry A."/>
            <person name="Salamov A."/>
            <person name="Shapiro H."/>
            <person name="Nishiyama T."/>
            <person name="Perroud P.-F."/>
            <person name="Lindquist E."/>
            <person name="Kamisugi Y."/>
            <person name="Tanahashi T."/>
            <person name="Sakakibara K."/>
            <person name="Fujita T."/>
            <person name="Oishi K."/>
            <person name="Shin-I T."/>
            <person name="Kuroki Y."/>
            <person name="Toyoda A."/>
            <person name="Suzuki Y."/>
            <person name="Hashimoto A."/>
            <person name="Yamaguchi K."/>
            <person name="Sugano A."/>
            <person name="Kohara Y."/>
            <person name="Fujiyama A."/>
            <person name="Anterola A."/>
            <person name="Aoki S."/>
            <person name="Ashton N."/>
            <person name="Barbazuk W.B."/>
            <person name="Barker E."/>
            <person name="Bennetzen J."/>
            <person name="Bezanilla M."/>
            <person name="Blankenship R."/>
            <person name="Cho S.H."/>
            <person name="Dutcher S."/>
            <person name="Estelle M."/>
            <person name="Fawcett J.A."/>
            <person name="Gundlach H."/>
            <person name="Hanada K."/>
            <person name="Heyl A."/>
            <person name="Hicks K.A."/>
            <person name="Hugh J."/>
            <person name="Lohr M."/>
            <person name="Mayer K."/>
            <person name="Melkozernov A."/>
            <person name="Murata T."/>
            <person name="Nelson D."/>
            <person name="Pils B."/>
            <person name="Prigge M."/>
            <person name="Reiss B."/>
            <person name="Renner T."/>
            <person name="Rombauts S."/>
            <person name="Rushton P."/>
            <person name="Sanderfoot A."/>
            <person name="Schween G."/>
            <person name="Shiu S.-H."/>
            <person name="Stueber K."/>
            <person name="Theodoulou F.L."/>
            <person name="Tu H."/>
            <person name="Van de Peer Y."/>
            <person name="Verrier P.J."/>
            <person name="Waters E."/>
            <person name="Wood A."/>
            <person name="Yang L."/>
            <person name="Cove D."/>
            <person name="Cuming A."/>
            <person name="Hasebe M."/>
            <person name="Lucas S."/>
            <person name="Mishler D.B."/>
            <person name="Reski R."/>
            <person name="Grigoriev I."/>
            <person name="Quatrano R.S."/>
            <person name="Boore J.L."/>
        </authorList>
    </citation>
    <scope>NUCLEOTIDE SEQUENCE [LARGE SCALE GENOMIC DNA]</scope>
    <source>
        <strain evidence="2 3">cv. Gransden 2004</strain>
    </source>
</reference>
<evidence type="ECO:0000313" key="1">
    <source>
        <dbReference type="EMBL" id="PNR55323.1"/>
    </source>
</evidence>
<dbReference type="InParanoid" id="A0A2K1KNG1"/>
<dbReference type="EnsemblPlants" id="Pp3c4_14730V3.1">
    <property type="protein sequence ID" value="Pp3c4_14730V3.1"/>
    <property type="gene ID" value="Pp3c4_14730"/>
</dbReference>
<reference evidence="2" key="3">
    <citation type="submission" date="2020-12" db="UniProtKB">
        <authorList>
            <consortium name="EnsemblPlants"/>
        </authorList>
    </citation>
    <scope>IDENTIFICATION</scope>
</reference>
<proteinExistence type="predicted"/>
<protein>
    <submittedName>
        <fullName evidence="1 2">Uncharacterized protein</fullName>
    </submittedName>
</protein>
<sequence>MSGGSHFHVIVGNGIVDLSLLNGEIKTLKDIDYISSLYQNILLKLDYFTNKTKSSLSHKV</sequence>